<keyword evidence="5 7" id="KW-1133">Transmembrane helix</keyword>
<dbReference type="EMBL" id="ANIN01000001">
    <property type="protein sequence ID" value="ELA09681.1"/>
    <property type="molecule type" value="Genomic_DNA"/>
</dbReference>
<evidence type="ECO:0000256" key="5">
    <source>
        <dbReference type="ARBA" id="ARBA00022989"/>
    </source>
</evidence>
<organism evidence="9 10">
    <name type="scientific">Moraxella macacae 0408225</name>
    <dbReference type="NCBI Taxonomy" id="1230338"/>
    <lineage>
        <taxon>Bacteria</taxon>
        <taxon>Pseudomonadati</taxon>
        <taxon>Pseudomonadota</taxon>
        <taxon>Gammaproteobacteria</taxon>
        <taxon>Moraxellales</taxon>
        <taxon>Moraxellaceae</taxon>
        <taxon>Moraxella</taxon>
    </lineage>
</organism>
<dbReference type="InterPro" id="IPR035952">
    <property type="entry name" value="Rhomboid-like_sf"/>
</dbReference>
<dbReference type="GO" id="GO:0016020">
    <property type="term" value="C:membrane"/>
    <property type="evidence" value="ECO:0007669"/>
    <property type="project" value="UniProtKB-SubCell"/>
</dbReference>
<dbReference type="AlphaFoldDB" id="L2FAA6"/>
<dbReference type="Gene3D" id="1.20.1540.10">
    <property type="entry name" value="Rhomboid-like"/>
    <property type="match status" value="1"/>
</dbReference>
<evidence type="ECO:0000313" key="9">
    <source>
        <dbReference type="EMBL" id="ELA09681.1"/>
    </source>
</evidence>
<evidence type="ECO:0000256" key="6">
    <source>
        <dbReference type="ARBA" id="ARBA00023136"/>
    </source>
</evidence>
<dbReference type="Pfam" id="PF01694">
    <property type="entry name" value="Rhomboid"/>
    <property type="match status" value="1"/>
</dbReference>
<evidence type="ECO:0000256" key="3">
    <source>
        <dbReference type="ARBA" id="ARBA00022692"/>
    </source>
</evidence>
<dbReference type="eggNOG" id="COG0705">
    <property type="taxonomic scope" value="Bacteria"/>
</dbReference>
<feature type="transmembrane region" description="Helical" evidence="7">
    <location>
        <begin position="75"/>
        <end position="98"/>
    </location>
</feature>
<dbReference type="InterPro" id="IPR022764">
    <property type="entry name" value="Peptidase_S54_rhomboid_dom"/>
</dbReference>
<keyword evidence="4" id="KW-0378">Hydrolase</keyword>
<dbReference type="InterPro" id="IPR050925">
    <property type="entry name" value="Rhomboid_protease_S54"/>
</dbReference>
<keyword evidence="6 7" id="KW-0472">Membrane</keyword>
<proteinExistence type="inferred from homology"/>
<comment type="caution">
    <text evidence="9">The sequence shown here is derived from an EMBL/GenBank/DDBJ whole genome shotgun (WGS) entry which is preliminary data.</text>
</comment>
<keyword evidence="10" id="KW-1185">Reference proteome</keyword>
<evidence type="ECO:0000313" key="10">
    <source>
        <dbReference type="Proteomes" id="UP000023795"/>
    </source>
</evidence>
<protein>
    <submittedName>
        <fullName evidence="9">Rhomboid-like protein</fullName>
    </submittedName>
</protein>
<feature type="domain" description="Peptidase S54 rhomboid" evidence="8">
    <location>
        <begin position="71"/>
        <end position="218"/>
    </location>
</feature>
<reference evidence="9 10" key="1">
    <citation type="journal article" date="2013" name="Genome Announc.">
        <title>Genome Sequence of Moraxella macacae 0408225, a Novel Bacterial Species Isolated from a Cynomolgus Macaque with Epistaxis.</title>
        <authorList>
            <person name="Ladner J.T."/>
            <person name="Whitehouse C.A."/>
            <person name="Koroleva G.I."/>
            <person name="Palacios G.F."/>
        </authorList>
    </citation>
    <scope>NUCLEOTIDE SEQUENCE [LARGE SCALE GENOMIC DNA]</scope>
    <source>
        <strain evidence="9 10">0408225</strain>
    </source>
</reference>
<feature type="transmembrane region" description="Helical" evidence="7">
    <location>
        <begin position="205"/>
        <end position="222"/>
    </location>
</feature>
<evidence type="ECO:0000256" key="4">
    <source>
        <dbReference type="ARBA" id="ARBA00022801"/>
    </source>
</evidence>
<feature type="transmembrane region" description="Helical" evidence="7">
    <location>
        <begin position="179"/>
        <end position="199"/>
    </location>
</feature>
<dbReference type="PANTHER" id="PTHR43731">
    <property type="entry name" value="RHOMBOID PROTEASE"/>
    <property type="match status" value="1"/>
</dbReference>
<feature type="transmembrane region" description="Helical" evidence="7">
    <location>
        <begin position="21"/>
        <end position="43"/>
    </location>
</feature>
<accession>L2FAA6</accession>
<comment type="subcellular location">
    <subcellularLocation>
        <location evidence="1">Membrane</location>
        <topology evidence="1">Multi-pass membrane protein</topology>
    </subcellularLocation>
</comment>
<feature type="transmembrane region" description="Helical" evidence="7">
    <location>
        <begin position="234"/>
        <end position="256"/>
    </location>
</feature>
<evidence type="ECO:0000259" key="8">
    <source>
        <dbReference type="Pfam" id="PF01694"/>
    </source>
</evidence>
<dbReference type="Proteomes" id="UP000023795">
    <property type="component" value="Unassembled WGS sequence"/>
</dbReference>
<evidence type="ECO:0000256" key="7">
    <source>
        <dbReference type="SAM" id="Phobius"/>
    </source>
</evidence>
<feature type="transmembrane region" description="Helical" evidence="7">
    <location>
        <begin position="105"/>
        <end position="125"/>
    </location>
</feature>
<gene>
    <name evidence="9" type="ORF">MOMA_04725</name>
</gene>
<evidence type="ECO:0000256" key="2">
    <source>
        <dbReference type="ARBA" id="ARBA00009045"/>
    </source>
</evidence>
<dbReference type="OrthoDB" id="9778341at2"/>
<feature type="transmembrane region" description="Helical" evidence="7">
    <location>
        <begin position="145"/>
        <end position="167"/>
    </location>
</feature>
<evidence type="ECO:0000256" key="1">
    <source>
        <dbReference type="ARBA" id="ARBA00004141"/>
    </source>
</evidence>
<dbReference type="PATRIC" id="fig|1230338.3.peg.1024"/>
<sequence>MFNNSLFNNFLSKDSPLVLGLRHYPYTLGLLGICVVLFVLQVLTGVDASSPTVQDLLKWGANFLPLTMGNEPFRLITSLVLHIGLLHLMFNMYALYYFGQVAEQMIGSINLLILFVLSGIGGNLLNNFLALQTLLNNESINRGQIGVSAGASGGIMGIGAALLMTALLRTPINQIGLNFRSLLLVMAINLSYGFLVSGIDNAGHIGGALTGAMLGFVYVFNVKLNKNSLIFVKFSPFMLVAFMLIVMLFGMMYWQLHQNTMTLIE</sequence>
<dbReference type="GO" id="GO:0004252">
    <property type="term" value="F:serine-type endopeptidase activity"/>
    <property type="evidence" value="ECO:0007669"/>
    <property type="project" value="InterPro"/>
</dbReference>
<dbReference type="STRING" id="1230338.MOMA_04725"/>
<name>L2FAA6_9GAMM</name>
<dbReference type="PANTHER" id="PTHR43731:SF14">
    <property type="entry name" value="PRESENILIN-ASSOCIATED RHOMBOID-LIKE PROTEIN, MITOCHONDRIAL"/>
    <property type="match status" value="1"/>
</dbReference>
<keyword evidence="3 7" id="KW-0812">Transmembrane</keyword>
<dbReference type="RefSeq" id="WP_009767499.1">
    <property type="nucleotide sequence ID" value="NZ_ANIN01000001.1"/>
</dbReference>
<dbReference type="SUPFAM" id="SSF144091">
    <property type="entry name" value="Rhomboid-like"/>
    <property type="match status" value="1"/>
</dbReference>
<comment type="similarity">
    <text evidence="2">Belongs to the peptidase S54 family.</text>
</comment>